<dbReference type="Proteomes" id="UP000095283">
    <property type="component" value="Unplaced"/>
</dbReference>
<name>A0A1I7WEF6_HETBA</name>
<sequence>MPYNVTEMFSNNHTWRESESYQEHVLTKLLLVATFSRLAKGITVPKVVPTCNTLRSLLVNTHIGSSVRVNFCFSGLARCLYSPYSVMYGAARGVSGRVVFVVGINPVLRMIDFAVRYVANIVGVEVRVRGISSMSPGYSSWASFTGVVIICV</sequence>
<proteinExistence type="predicted"/>
<reference evidence="2" key="1">
    <citation type="submission" date="2016-11" db="UniProtKB">
        <authorList>
            <consortium name="WormBaseParasite"/>
        </authorList>
    </citation>
    <scope>IDENTIFICATION</scope>
</reference>
<evidence type="ECO:0000313" key="1">
    <source>
        <dbReference type="Proteomes" id="UP000095283"/>
    </source>
</evidence>
<organism evidence="1 2">
    <name type="scientific">Heterorhabditis bacteriophora</name>
    <name type="common">Entomopathogenic nematode worm</name>
    <dbReference type="NCBI Taxonomy" id="37862"/>
    <lineage>
        <taxon>Eukaryota</taxon>
        <taxon>Metazoa</taxon>
        <taxon>Ecdysozoa</taxon>
        <taxon>Nematoda</taxon>
        <taxon>Chromadorea</taxon>
        <taxon>Rhabditida</taxon>
        <taxon>Rhabditina</taxon>
        <taxon>Rhabditomorpha</taxon>
        <taxon>Strongyloidea</taxon>
        <taxon>Heterorhabditidae</taxon>
        <taxon>Heterorhabditis</taxon>
    </lineage>
</organism>
<dbReference type="WBParaSite" id="Hba_03337">
    <property type="protein sequence ID" value="Hba_03337"/>
    <property type="gene ID" value="Hba_03337"/>
</dbReference>
<protein>
    <submittedName>
        <fullName evidence="2">WS_DGAT_C domain-containing protein</fullName>
    </submittedName>
</protein>
<evidence type="ECO:0000313" key="2">
    <source>
        <dbReference type="WBParaSite" id="Hba_03337"/>
    </source>
</evidence>
<accession>A0A1I7WEF6</accession>
<dbReference type="AlphaFoldDB" id="A0A1I7WEF6"/>
<keyword evidence="1" id="KW-1185">Reference proteome</keyword>